<name>A0ABZ2Y3F2_9FIRM</name>
<feature type="coiled-coil region" evidence="1">
    <location>
        <begin position="60"/>
        <end position="87"/>
    </location>
</feature>
<evidence type="ECO:0000313" key="5">
    <source>
        <dbReference type="EMBL" id="WZL69883.1"/>
    </source>
</evidence>
<feature type="region of interest" description="Disordered" evidence="2">
    <location>
        <begin position="317"/>
        <end position="410"/>
    </location>
</feature>
<feature type="compositionally biased region" description="Acidic residues" evidence="2">
    <location>
        <begin position="191"/>
        <end position="218"/>
    </location>
</feature>
<accession>A0ABZ2Y3F2</accession>
<feature type="compositionally biased region" description="Basic and acidic residues" evidence="2">
    <location>
        <begin position="355"/>
        <end position="392"/>
    </location>
</feature>
<feature type="chain" id="PRO_5045467727" evidence="3">
    <location>
        <begin position="25"/>
        <end position="410"/>
    </location>
</feature>
<feature type="compositionally biased region" description="Low complexity" evidence="2">
    <location>
        <begin position="393"/>
        <end position="404"/>
    </location>
</feature>
<protein>
    <submittedName>
        <fullName evidence="5">DUF5667 domain-containing protein</fullName>
    </submittedName>
</protein>
<keyword evidence="1" id="KW-0175">Coiled coil</keyword>
<reference evidence="5 6" key="1">
    <citation type="submission" date="2023-03" db="EMBL/GenBank/DDBJ databases">
        <title>Novel Species.</title>
        <authorList>
            <person name="Ma S."/>
        </authorList>
    </citation>
    <scope>NUCLEOTIDE SEQUENCE [LARGE SCALE GENOMIC DNA]</scope>
    <source>
        <strain evidence="5 6">LIND6LT2</strain>
    </source>
</reference>
<keyword evidence="3" id="KW-0732">Signal</keyword>
<feature type="region of interest" description="Disordered" evidence="2">
    <location>
        <begin position="180"/>
        <end position="218"/>
    </location>
</feature>
<dbReference type="EMBL" id="CP121687">
    <property type="protein sequence ID" value="WZL69883.1"/>
    <property type="molecule type" value="Genomic_DNA"/>
</dbReference>
<feature type="domain" description="DUF5667" evidence="4">
    <location>
        <begin position="34"/>
        <end position="119"/>
    </location>
</feature>
<evidence type="ECO:0000256" key="2">
    <source>
        <dbReference type="SAM" id="MobiDB-lite"/>
    </source>
</evidence>
<evidence type="ECO:0000256" key="3">
    <source>
        <dbReference type="SAM" id="SignalP"/>
    </source>
</evidence>
<feature type="signal peptide" evidence="3">
    <location>
        <begin position="1"/>
        <end position="24"/>
    </location>
</feature>
<evidence type="ECO:0000313" key="6">
    <source>
        <dbReference type="Proteomes" id="UP001486565"/>
    </source>
</evidence>
<dbReference type="RefSeq" id="WP_341876870.1">
    <property type="nucleotide sequence ID" value="NZ_CP121687.1"/>
</dbReference>
<proteinExistence type="predicted"/>
<dbReference type="Proteomes" id="UP001486565">
    <property type="component" value="Chromosome"/>
</dbReference>
<gene>
    <name evidence="5" type="ORF">QBE51_14085</name>
</gene>
<feature type="compositionally biased region" description="Basic and acidic residues" evidence="2">
    <location>
        <begin position="317"/>
        <end position="348"/>
    </location>
</feature>
<dbReference type="Pfam" id="PF18915">
    <property type="entry name" value="DUF5667"/>
    <property type="match status" value="1"/>
</dbReference>
<dbReference type="InterPro" id="IPR043725">
    <property type="entry name" value="DUF5667"/>
</dbReference>
<evidence type="ECO:0000256" key="1">
    <source>
        <dbReference type="SAM" id="Coils"/>
    </source>
</evidence>
<organism evidence="5 6">
    <name type="scientific">Defluviitalea saccharophila</name>
    <dbReference type="NCBI Taxonomy" id="879970"/>
    <lineage>
        <taxon>Bacteria</taxon>
        <taxon>Bacillati</taxon>
        <taxon>Bacillota</taxon>
        <taxon>Clostridia</taxon>
        <taxon>Lachnospirales</taxon>
        <taxon>Defluviitaleaceae</taxon>
        <taxon>Defluviitalea</taxon>
    </lineage>
</organism>
<evidence type="ECO:0000259" key="4">
    <source>
        <dbReference type="Pfam" id="PF18915"/>
    </source>
</evidence>
<sequence>MKRKIALLLVMTFMLFSLPVTGMAAEQNGSTDPGITPDSWLYGLDNFMKELNILITHDTAQKAELMYDISEERLAEAKKMVEENKEKYSIIAMKAYKDSLERAAAILDDAIVNEKNVDDVIEKFNSTFKNHQELVQFIVGQFPEDIKSEINASIDDAIDNIVISIDIADNGAWNYDISFNDTDSDSKNEEDAVDSEEDKEDVVETEENENDDDEATEEDTVAALPLKKVITAEKLSEEIDKTAAELYTSGQLNARQILVVHSLAKQTGKSFDEVLEVFISNGKGIGATAKALGLTPKTALKGINGTFKEVKKQIQDDFKKEKSISHPSKIDKDENKTTINPKDKKNEPKVVQVNNKDDKGNNEVKEKIEDKKDKNNNQKNNKDKNDKKENKKPNNGKSNNGNSKNKGKSK</sequence>
<keyword evidence="6" id="KW-1185">Reference proteome</keyword>